<evidence type="ECO:0008006" key="4">
    <source>
        <dbReference type="Google" id="ProtNLM"/>
    </source>
</evidence>
<dbReference type="AlphaFoldDB" id="A0A0M8MFJ9"/>
<feature type="compositionally biased region" description="Pro residues" evidence="1">
    <location>
        <begin position="34"/>
        <end position="62"/>
    </location>
</feature>
<evidence type="ECO:0000313" key="3">
    <source>
        <dbReference type="Proteomes" id="UP000037755"/>
    </source>
</evidence>
<organism evidence="2 3">
    <name type="scientific">Flavobacterium akiainvivens</name>
    <dbReference type="NCBI Taxonomy" id="1202724"/>
    <lineage>
        <taxon>Bacteria</taxon>
        <taxon>Pseudomonadati</taxon>
        <taxon>Bacteroidota</taxon>
        <taxon>Flavobacteriia</taxon>
        <taxon>Flavobacteriales</taxon>
        <taxon>Flavobacteriaceae</taxon>
        <taxon>Flavobacterium</taxon>
    </lineage>
</organism>
<keyword evidence="3" id="KW-1185">Reference proteome</keyword>
<gene>
    <name evidence="2" type="ORF">AM493_00750</name>
</gene>
<name>A0A0M8MFJ9_9FLAO</name>
<dbReference type="EMBL" id="LIYD01000005">
    <property type="protein sequence ID" value="KOS04737.1"/>
    <property type="molecule type" value="Genomic_DNA"/>
</dbReference>
<protein>
    <recommendedName>
        <fullName evidence="4">Lipoprotein</fullName>
    </recommendedName>
</protein>
<feature type="region of interest" description="Disordered" evidence="1">
    <location>
        <begin position="28"/>
        <end position="62"/>
    </location>
</feature>
<sequence>MKNLLAILCLCLLLASCKKENPVAAPLPQKDIPAPQPAAKPTPPPVTAEPVADLPPPKPAPVNPDKELYAVVNLCLTERRIAGDTKEMKLYLVAYDERDVKDVGAIHGMPKEDRAFMSRQAADTTRIQIDTTRLVRPVKIVSYQDHKGEFSYSYISLSKPVFNREYTYAVIECNHYCGQLCGSGRRIYLKKNSAGKWEFDKRGIVPTWIS</sequence>
<comment type="caution">
    <text evidence="2">The sequence shown here is derived from an EMBL/GenBank/DDBJ whole genome shotgun (WGS) entry which is preliminary data.</text>
</comment>
<dbReference type="STRING" id="1202724.AM493_00750"/>
<dbReference type="PATRIC" id="fig|1202724.3.peg.146"/>
<dbReference type="RefSeq" id="WP_054405769.1">
    <property type="nucleotide sequence ID" value="NZ_FOYA01000013.1"/>
</dbReference>
<dbReference type="PROSITE" id="PS51257">
    <property type="entry name" value="PROKAR_LIPOPROTEIN"/>
    <property type="match status" value="1"/>
</dbReference>
<accession>A0A0M8MFJ9</accession>
<reference evidence="2 3" key="1">
    <citation type="submission" date="2015-08" db="EMBL/GenBank/DDBJ databases">
        <title>Whole genome sequence of Flavobacterium akiainvivens IK-1T, from decaying Wikstroemia oahuensis, an endemic Hawaiian shrub.</title>
        <authorList>
            <person name="Wan X."/>
            <person name="Hou S."/>
            <person name="Saito J."/>
            <person name="Donachie S."/>
        </authorList>
    </citation>
    <scope>NUCLEOTIDE SEQUENCE [LARGE SCALE GENOMIC DNA]</scope>
    <source>
        <strain evidence="2 3">IK-1</strain>
    </source>
</reference>
<dbReference type="OrthoDB" id="1048413at2"/>
<proteinExistence type="predicted"/>
<evidence type="ECO:0000313" key="2">
    <source>
        <dbReference type="EMBL" id="KOS04737.1"/>
    </source>
</evidence>
<evidence type="ECO:0000256" key="1">
    <source>
        <dbReference type="SAM" id="MobiDB-lite"/>
    </source>
</evidence>
<dbReference type="Proteomes" id="UP000037755">
    <property type="component" value="Unassembled WGS sequence"/>
</dbReference>